<dbReference type="InterPro" id="IPR001245">
    <property type="entry name" value="Ser-Thr/Tyr_kinase_cat_dom"/>
</dbReference>
<keyword evidence="9 13" id="KW-0067">ATP-binding</keyword>
<keyword evidence="10" id="KW-1133">Transmembrane helix</keyword>
<dbReference type="GO" id="GO:0046872">
    <property type="term" value="F:metal ion binding"/>
    <property type="evidence" value="ECO:0007669"/>
    <property type="project" value="UniProtKB-KW"/>
</dbReference>
<dbReference type="PROSITE" id="PS00107">
    <property type="entry name" value="PROTEIN_KINASE_ATP"/>
    <property type="match status" value="1"/>
</dbReference>
<keyword evidence="3 14" id="KW-0723">Serine/threonine-protein kinase</keyword>
<dbReference type="AlphaFoldDB" id="A0AAD9Q037"/>
<organism evidence="17 18">
    <name type="scientific">Acropora cervicornis</name>
    <name type="common">Staghorn coral</name>
    <dbReference type="NCBI Taxonomy" id="6130"/>
    <lineage>
        <taxon>Eukaryota</taxon>
        <taxon>Metazoa</taxon>
        <taxon>Cnidaria</taxon>
        <taxon>Anthozoa</taxon>
        <taxon>Hexacorallia</taxon>
        <taxon>Scleractinia</taxon>
        <taxon>Astrocoeniina</taxon>
        <taxon>Acroporidae</taxon>
        <taxon>Acropora</taxon>
    </lineage>
</organism>
<evidence type="ECO:0000256" key="15">
    <source>
        <dbReference type="RuleBase" id="RU361271"/>
    </source>
</evidence>
<evidence type="ECO:0000256" key="2">
    <source>
        <dbReference type="ARBA" id="ARBA00009605"/>
    </source>
</evidence>
<evidence type="ECO:0000256" key="10">
    <source>
        <dbReference type="ARBA" id="ARBA00022989"/>
    </source>
</evidence>
<name>A0AAD9Q037_ACRCE</name>
<evidence type="ECO:0000313" key="17">
    <source>
        <dbReference type="EMBL" id="KAK2552285.1"/>
    </source>
</evidence>
<evidence type="ECO:0000313" key="18">
    <source>
        <dbReference type="Proteomes" id="UP001249851"/>
    </source>
</evidence>
<dbReference type="PROSITE" id="PS50011">
    <property type="entry name" value="PROTEIN_KINASE_DOM"/>
    <property type="match status" value="1"/>
</dbReference>
<evidence type="ECO:0000256" key="8">
    <source>
        <dbReference type="ARBA" id="ARBA00022777"/>
    </source>
</evidence>
<evidence type="ECO:0000256" key="3">
    <source>
        <dbReference type="ARBA" id="ARBA00022527"/>
    </source>
</evidence>
<protein>
    <recommendedName>
        <fullName evidence="15">Serine/threonine-protein kinase receptor</fullName>
        <ecNumber evidence="15">2.7.11.30</ecNumber>
    </recommendedName>
</protein>
<dbReference type="InterPro" id="IPR011009">
    <property type="entry name" value="Kinase-like_dom_sf"/>
</dbReference>
<dbReference type="Gene3D" id="1.10.510.10">
    <property type="entry name" value="Transferase(Phosphotransferase) domain 1"/>
    <property type="match status" value="1"/>
</dbReference>
<evidence type="ECO:0000256" key="14">
    <source>
        <dbReference type="RuleBase" id="RU000304"/>
    </source>
</evidence>
<sequence>ERIECMYGNTEWGLTSGRCMAISGCFTLLKELQDHKDERNVFGMVYKYVLLPHSKSIVYLRLKRYGKPVALAPFEVQITIAKQLNLMQFIGSGKYGEVWHAKWRDRDVAVKIFPSHCETSWKRETDIYATVSLRHDSILGFIASDISSGADQQTNMCIITDYHPKGSLQNYLKGHTLSASAMIKLALSASEGLCYLHTEIQGTCGKPAIAHRDIKSQNILVKENLTCCLADFGLAIKYSSDWEEIDATSNEAVGTPIYMAPEVLGGSLNCNNFGAHKMADMYSFGLVLWEIIRRCCYDETGLCEEYQRPYLDVLPSHPSFEDVKRVVVSEKRRPLMCSRWRQHELLRTMAKIVTECWAHNPAARLTALRVQKSINKLKKSVDCTY</sequence>
<dbReference type="GO" id="GO:0005524">
    <property type="term" value="F:ATP binding"/>
    <property type="evidence" value="ECO:0007669"/>
    <property type="project" value="UniProtKB-UniRule"/>
</dbReference>
<evidence type="ECO:0000256" key="12">
    <source>
        <dbReference type="ARBA" id="ARBA00023170"/>
    </source>
</evidence>
<dbReference type="GO" id="GO:0005886">
    <property type="term" value="C:plasma membrane"/>
    <property type="evidence" value="ECO:0007669"/>
    <property type="project" value="TreeGrafter"/>
</dbReference>
<dbReference type="SUPFAM" id="SSF56112">
    <property type="entry name" value="Protein kinase-like (PK-like)"/>
    <property type="match status" value="1"/>
</dbReference>
<evidence type="ECO:0000256" key="11">
    <source>
        <dbReference type="ARBA" id="ARBA00023136"/>
    </source>
</evidence>
<feature type="non-terminal residue" evidence="17">
    <location>
        <position position="1"/>
    </location>
</feature>
<dbReference type="InterPro" id="IPR000719">
    <property type="entry name" value="Prot_kinase_dom"/>
</dbReference>
<keyword evidence="15" id="KW-0464">Manganese</keyword>
<feature type="binding site" evidence="13">
    <location>
        <position position="111"/>
    </location>
    <ligand>
        <name>ATP</name>
        <dbReference type="ChEBI" id="CHEBI:30616"/>
    </ligand>
</feature>
<keyword evidence="8 15" id="KW-0418">Kinase</keyword>
<dbReference type="SMART" id="SM00220">
    <property type="entry name" value="S_TKc"/>
    <property type="match status" value="1"/>
</dbReference>
<dbReference type="EMBL" id="JARQWQ010000088">
    <property type="protein sequence ID" value="KAK2552285.1"/>
    <property type="molecule type" value="Genomic_DNA"/>
</dbReference>
<comment type="similarity">
    <text evidence="2 15">Belongs to the protein kinase superfamily. TKL Ser/Thr protein kinase family. TGFB receptor subfamily.</text>
</comment>
<dbReference type="Proteomes" id="UP001249851">
    <property type="component" value="Unassembled WGS sequence"/>
</dbReference>
<comment type="caution">
    <text evidence="17">The sequence shown here is derived from an EMBL/GenBank/DDBJ whole genome shotgun (WGS) entry which is preliminary data.</text>
</comment>
<gene>
    <name evidence="17" type="ORF">P5673_026597</name>
</gene>
<dbReference type="PROSITE" id="PS00108">
    <property type="entry name" value="PROTEIN_KINASE_ST"/>
    <property type="match status" value="1"/>
</dbReference>
<dbReference type="GO" id="GO:0043235">
    <property type="term" value="C:receptor complex"/>
    <property type="evidence" value="ECO:0007669"/>
    <property type="project" value="TreeGrafter"/>
</dbReference>
<evidence type="ECO:0000256" key="5">
    <source>
        <dbReference type="ARBA" id="ARBA00022692"/>
    </source>
</evidence>
<evidence type="ECO:0000256" key="4">
    <source>
        <dbReference type="ARBA" id="ARBA00022679"/>
    </source>
</evidence>
<dbReference type="PANTHER" id="PTHR23255">
    <property type="entry name" value="TRANSFORMING GROWTH FACTOR-BETA RECEPTOR TYPE I AND II"/>
    <property type="match status" value="1"/>
</dbReference>
<evidence type="ECO:0000256" key="13">
    <source>
        <dbReference type="PROSITE-ProRule" id="PRU10141"/>
    </source>
</evidence>
<keyword evidence="4 15" id="KW-0808">Transferase</keyword>
<dbReference type="InterPro" id="IPR008271">
    <property type="entry name" value="Ser/Thr_kinase_AS"/>
</dbReference>
<keyword evidence="12 15" id="KW-0675">Receptor</keyword>
<evidence type="ECO:0000256" key="1">
    <source>
        <dbReference type="ARBA" id="ARBA00004479"/>
    </source>
</evidence>
<dbReference type="GO" id="GO:0004675">
    <property type="term" value="F:transmembrane receptor protein serine/threonine kinase activity"/>
    <property type="evidence" value="ECO:0007669"/>
    <property type="project" value="UniProtKB-EC"/>
</dbReference>
<evidence type="ECO:0000256" key="6">
    <source>
        <dbReference type="ARBA" id="ARBA00022729"/>
    </source>
</evidence>
<dbReference type="PANTHER" id="PTHR23255:SF71">
    <property type="entry name" value="RECEPTOR PROTEIN SERINE_THREONINE KINASE"/>
    <property type="match status" value="1"/>
</dbReference>
<dbReference type="Gene3D" id="3.30.200.20">
    <property type="entry name" value="Phosphorylase Kinase, domain 1"/>
    <property type="match status" value="1"/>
</dbReference>
<keyword evidence="6" id="KW-0732">Signal</keyword>
<evidence type="ECO:0000259" key="16">
    <source>
        <dbReference type="PROSITE" id="PS50011"/>
    </source>
</evidence>
<comment type="catalytic activity">
    <reaction evidence="15">
        <text>L-threonyl-[receptor-protein] + ATP = O-phospho-L-threonyl-[receptor-protein] + ADP + H(+)</text>
        <dbReference type="Rhea" id="RHEA:44880"/>
        <dbReference type="Rhea" id="RHEA-COMP:11024"/>
        <dbReference type="Rhea" id="RHEA-COMP:11025"/>
        <dbReference type="ChEBI" id="CHEBI:15378"/>
        <dbReference type="ChEBI" id="CHEBI:30013"/>
        <dbReference type="ChEBI" id="CHEBI:30616"/>
        <dbReference type="ChEBI" id="CHEBI:61977"/>
        <dbReference type="ChEBI" id="CHEBI:456216"/>
        <dbReference type="EC" id="2.7.11.30"/>
    </reaction>
</comment>
<proteinExistence type="inferred from homology"/>
<accession>A0AAD9Q037</accession>
<keyword evidence="15" id="KW-0460">Magnesium</keyword>
<comment type="cofactor">
    <cofactor evidence="15">
        <name>Mg(2+)</name>
        <dbReference type="ChEBI" id="CHEBI:18420"/>
    </cofactor>
    <cofactor evidence="15">
        <name>Mn(2+)</name>
        <dbReference type="ChEBI" id="CHEBI:29035"/>
    </cofactor>
</comment>
<evidence type="ECO:0000256" key="9">
    <source>
        <dbReference type="ARBA" id="ARBA00022840"/>
    </source>
</evidence>
<dbReference type="InterPro" id="IPR017441">
    <property type="entry name" value="Protein_kinase_ATP_BS"/>
</dbReference>
<dbReference type="FunFam" id="1.10.510.10:FF:000304">
    <property type="entry name" value="Receptor protein serine/threonine kinase"/>
    <property type="match status" value="1"/>
</dbReference>
<feature type="domain" description="Protein kinase" evidence="16">
    <location>
        <begin position="84"/>
        <end position="377"/>
    </location>
</feature>
<dbReference type="InterPro" id="IPR000333">
    <property type="entry name" value="TGFB_receptor"/>
</dbReference>
<keyword evidence="11" id="KW-0472">Membrane</keyword>
<comment type="subcellular location">
    <subcellularLocation>
        <location evidence="1 15">Membrane</location>
        <topology evidence="1 15">Single-pass type I membrane protein</topology>
    </subcellularLocation>
</comment>
<keyword evidence="15" id="KW-0479">Metal-binding</keyword>
<dbReference type="GO" id="GO:0071363">
    <property type="term" value="P:cellular response to growth factor stimulus"/>
    <property type="evidence" value="ECO:0007669"/>
    <property type="project" value="TreeGrafter"/>
</dbReference>
<keyword evidence="18" id="KW-1185">Reference proteome</keyword>
<keyword evidence="7 13" id="KW-0547">Nucleotide-binding</keyword>
<dbReference type="PRINTS" id="PR00653">
    <property type="entry name" value="ACTIVIN2R"/>
</dbReference>
<keyword evidence="5" id="KW-0812">Transmembrane</keyword>
<evidence type="ECO:0000256" key="7">
    <source>
        <dbReference type="ARBA" id="ARBA00022741"/>
    </source>
</evidence>
<dbReference type="EC" id="2.7.11.30" evidence="15"/>
<reference evidence="17" key="2">
    <citation type="journal article" date="2023" name="Science">
        <title>Genomic signatures of disease resistance in endangered staghorn corals.</title>
        <authorList>
            <person name="Vollmer S.V."/>
            <person name="Selwyn J.D."/>
            <person name="Despard B.A."/>
            <person name="Roesel C.L."/>
        </authorList>
    </citation>
    <scope>NUCLEOTIDE SEQUENCE</scope>
    <source>
        <strain evidence="17">K2</strain>
    </source>
</reference>
<dbReference type="Pfam" id="PF07714">
    <property type="entry name" value="PK_Tyr_Ser-Thr"/>
    <property type="match status" value="1"/>
</dbReference>
<reference evidence="17" key="1">
    <citation type="journal article" date="2023" name="G3 (Bethesda)">
        <title>Whole genome assembly and annotation of the endangered Caribbean coral Acropora cervicornis.</title>
        <authorList>
            <person name="Selwyn J.D."/>
            <person name="Vollmer S.V."/>
        </authorList>
    </citation>
    <scope>NUCLEOTIDE SEQUENCE</scope>
    <source>
        <strain evidence="17">K2</strain>
    </source>
</reference>